<protein>
    <recommendedName>
        <fullName evidence="2">DUF1015 domain-containing protein</fullName>
    </recommendedName>
</protein>
<dbReference type="PANTHER" id="PTHR36454">
    <property type="entry name" value="LMO2823 PROTEIN"/>
    <property type="match status" value="1"/>
</dbReference>
<dbReference type="InterPro" id="IPR008323">
    <property type="entry name" value="UCP033563"/>
</dbReference>
<name>A0A382L3L2_9ZZZZ</name>
<dbReference type="EMBL" id="UINC01084074">
    <property type="protein sequence ID" value="SVC30375.1"/>
    <property type="molecule type" value="Genomic_DNA"/>
</dbReference>
<proteinExistence type="predicted"/>
<accession>A0A382L3L2</accession>
<evidence type="ECO:0008006" key="2">
    <source>
        <dbReference type="Google" id="ProtNLM"/>
    </source>
</evidence>
<sequence>MAIIKPFQGYCPPSEIAEKISSPPYDILTSNEARKIVKNNHHSFLRIIKPEVDFSSETELMGSSLHEHGAKNLYNLIAERKLIKDPVPCMYIYQISMGNHSQTGVMMAASIEEYNSGLIKKHEF</sequence>
<dbReference type="PANTHER" id="PTHR36454:SF1">
    <property type="entry name" value="DUF1015 DOMAIN-CONTAINING PROTEIN"/>
    <property type="match status" value="1"/>
</dbReference>
<reference evidence="1" key="1">
    <citation type="submission" date="2018-05" db="EMBL/GenBank/DDBJ databases">
        <authorList>
            <person name="Lanie J.A."/>
            <person name="Ng W.-L."/>
            <person name="Kazmierczak K.M."/>
            <person name="Andrzejewski T.M."/>
            <person name="Davidsen T.M."/>
            <person name="Wayne K.J."/>
            <person name="Tettelin H."/>
            <person name="Glass J.I."/>
            <person name="Rusch D."/>
            <person name="Podicherti R."/>
            <person name="Tsui H.-C.T."/>
            <person name="Winkler M.E."/>
        </authorList>
    </citation>
    <scope>NUCLEOTIDE SEQUENCE</scope>
</reference>
<feature type="non-terminal residue" evidence="1">
    <location>
        <position position="124"/>
    </location>
</feature>
<evidence type="ECO:0000313" key="1">
    <source>
        <dbReference type="EMBL" id="SVC30375.1"/>
    </source>
</evidence>
<organism evidence="1">
    <name type="scientific">marine metagenome</name>
    <dbReference type="NCBI Taxonomy" id="408172"/>
    <lineage>
        <taxon>unclassified sequences</taxon>
        <taxon>metagenomes</taxon>
        <taxon>ecological metagenomes</taxon>
    </lineage>
</organism>
<dbReference type="AlphaFoldDB" id="A0A382L3L2"/>
<gene>
    <name evidence="1" type="ORF">METZ01_LOCUS283229</name>
</gene>
<dbReference type="Pfam" id="PF06245">
    <property type="entry name" value="DUF1015"/>
    <property type="match status" value="1"/>
</dbReference>